<evidence type="ECO:0000256" key="1">
    <source>
        <dbReference type="SAM" id="MobiDB-lite"/>
    </source>
</evidence>
<feature type="compositionally biased region" description="Low complexity" evidence="1">
    <location>
        <begin position="58"/>
        <end position="74"/>
    </location>
</feature>
<dbReference type="EMBL" id="SPHZ02000006">
    <property type="protein sequence ID" value="KAF0910924.1"/>
    <property type="molecule type" value="Genomic_DNA"/>
</dbReference>
<protein>
    <submittedName>
        <fullName evidence="2">Uncharacterized protein</fullName>
    </submittedName>
</protein>
<keyword evidence="3" id="KW-1185">Reference proteome</keyword>
<organism evidence="2 3">
    <name type="scientific">Oryza meyeriana var. granulata</name>
    <dbReference type="NCBI Taxonomy" id="110450"/>
    <lineage>
        <taxon>Eukaryota</taxon>
        <taxon>Viridiplantae</taxon>
        <taxon>Streptophyta</taxon>
        <taxon>Embryophyta</taxon>
        <taxon>Tracheophyta</taxon>
        <taxon>Spermatophyta</taxon>
        <taxon>Magnoliopsida</taxon>
        <taxon>Liliopsida</taxon>
        <taxon>Poales</taxon>
        <taxon>Poaceae</taxon>
        <taxon>BOP clade</taxon>
        <taxon>Oryzoideae</taxon>
        <taxon>Oryzeae</taxon>
        <taxon>Oryzinae</taxon>
        <taxon>Oryza</taxon>
        <taxon>Oryza meyeriana</taxon>
    </lineage>
</organism>
<reference evidence="2 3" key="1">
    <citation type="submission" date="2019-11" db="EMBL/GenBank/DDBJ databases">
        <title>Whole genome sequence of Oryza granulata.</title>
        <authorList>
            <person name="Li W."/>
        </authorList>
    </citation>
    <scope>NUCLEOTIDE SEQUENCE [LARGE SCALE GENOMIC DNA]</scope>
    <source>
        <strain evidence="3">cv. Menghai</strain>
        <tissue evidence="2">Leaf</tissue>
    </source>
</reference>
<feature type="region of interest" description="Disordered" evidence="1">
    <location>
        <begin position="48"/>
        <end position="74"/>
    </location>
</feature>
<proteinExistence type="predicted"/>
<comment type="caution">
    <text evidence="2">The sequence shown here is derived from an EMBL/GenBank/DDBJ whole genome shotgun (WGS) entry which is preliminary data.</text>
</comment>
<evidence type="ECO:0000313" key="3">
    <source>
        <dbReference type="Proteomes" id="UP000479710"/>
    </source>
</evidence>
<dbReference type="AlphaFoldDB" id="A0A6G1DFH4"/>
<accession>A0A6G1DFH4</accession>
<evidence type="ECO:0000313" key="2">
    <source>
        <dbReference type="EMBL" id="KAF0910924.1"/>
    </source>
</evidence>
<sequence>MASWNPLLLRIPSSLPPPPRQAPTATGVGFLLAPPWARPLPRGLCLTSKPGISSSHRGSGLLGPSAGGASLALSAENERKSQRYVDGV</sequence>
<dbReference type="Proteomes" id="UP000479710">
    <property type="component" value="Unassembled WGS sequence"/>
</dbReference>
<name>A0A6G1DFH4_9ORYZ</name>
<gene>
    <name evidence="2" type="ORF">E2562_005321</name>
</gene>